<dbReference type="RefSeq" id="WP_332083101.1">
    <property type="nucleotide sequence ID" value="NZ_JAZHYN010000077.1"/>
</dbReference>
<comment type="caution">
    <text evidence="1">The sequence shown here is derived from an EMBL/GenBank/DDBJ whole genome shotgun (WGS) entry which is preliminary data.</text>
</comment>
<sequence>MTTYALAYSITPQSCQAYWTRLMDIGALNVDSALQFGQDLCAARSPHDLATAMVDYTRRQFENWSDQFEEFEVAAEAPKGREIEVLGIGD</sequence>
<dbReference type="EMBL" id="JAZHYN010000077">
    <property type="protein sequence ID" value="MEF3368062.1"/>
    <property type="molecule type" value="Genomic_DNA"/>
</dbReference>
<accession>A0ABU7XLZ9</accession>
<gene>
    <name evidence="1" type="ORF">V3H18_16125</name>
</gene>
<evidence type="ECO:0000313" key="1">
    <source>
        <dbReference type="EMBL" id="MEF3368062.1"/>
    </source>
</evidence>
<name>A0ABU7XLZ9_9HYPH</name>
<reference evidence="1 2" key="1">
    <citation type="submission" date="2024-02" db="EMBL/GenBank/DDBJ databases">
        <authorList>
            <person name="Grouzdev D."/>
        </authorList>
    </citation>
    <scope>NUCLEOTIDE SEQUENCE [LARGE SCALE GENOMIC DNA]</scope>
    <source>
        <strain evidence="1 2">9N</strain>
    </source>
</reference>
<organism evidence="1 2">
    <name type="scientific">Methylocystis borbori</name>
    <dbReference type="NCBI Taxonomy" id="3118750"/>
    <lineage>
        <taxon>Bacteria</taxon>
        <taxon>Pseudomonadati</taxon>
        <taxon>Pseudomonadota</taxon>
        <taxon>Alphaproteobacteria</taxon>
        <taxon>Hyphomicrobiales</taxon>
        <taxon>Methylocystaceae</taxon>
        <taxon>Methylocystis</taxon>
    </lineage>
</organism>
<evidence type="ECO:0000313" key="2">
    <source>
        <dbReference type="Proteomes" id="UP001350748"/>
    </source>
</evidence>
<dbReference type="Proteomes" id="UP001350748">
    <property type="component" value="Unassembled WGS sequence"/>
</dbReference>
<proteinExistence type="predicted"/>
<keyword evidence="2" id="KW-1185">Reference proteome</keyword>
<protein>
    <submittedName>
        <fullName evidence="1">Phasin family protein</fullName>
    </submittedName>
</protein>